<evidence type="ECO:0000313" key="3">
    <source>
        <dbReference type="Proteomes" id="UP000265618"/>
    </source>
</evidence>
<proteinExistence type="predicted"/>
<gene>
    <name evidence="2" type="ORF">KIPB_001498</name>
</gene>
<dbReference type="Proteomes" id="UP000265618">
    <property type="component" value="Unassembled WGS sequence"/>
</dbReference>
<feature type="region of interest" description="Disordered" evidence="1">
    <location>
        <begin position="1"/>
        <end position="21"/>
    </location>
</feature>
<feature type="non-terminal residue" evidence="2">
    <location>
        <position position="1"/>
    </location>
</feature>
<accession>A0A9K3GFZ7</accession>
<sequence length="21" mass="2277">ATSRDNVGRRATCRMPTLAEA</sequence>
<dbReference type="EMBL" id="BDIP01000217">
    <property type="protein sequence ID" value="GIQ80666.1"/>
    <property type="molecule type" value="Genomic_DNA"/>
</dbReference>
<comment type="caution">
    <text evidence="2">The sequence shown here is derived from an EMBL/GenBank/DDBJ whole genome shotgun (WGS) entry which is preliminary data.</text>
</comment>
<protein>
    <submittedName>
        <fullName evidence="2">Uncharacterized protein</fullName>
    </submittedName>
</protein>
<reference evidence="2 3" key="1">
    <citation type="journal article" date="2018" name="PLoS ONE">
        <title>The draft genome of Kipferlia bialata reveals reductive genome evolution in fornicate parasites.</title>
        <authorList>
            <person name="Tanifuji G."/>
            <person name="Takabayashi S."/>
            <person name="Kume K."/>
            <person name="Takagi M."/>
            <person name="Nakayama T."/>
            <person name="Kamikawa R."/>
            <person name="Inagaki Y."/>
            <person name="Hashimoto T."/>
        </authorList>
    </citation>
    <scope>NUCLEOTIDE SEQUENCE [LARGE SCALE GENOMIC DNA]</scope>
    <source>
        <strain evidence="2">NY0173</strain>
    </source>
</reference>
<keyword evidence="3" id="KW-1185">Reference proteome</keyword>
<dbReference type="AlphaFoldDB" id="A0A9K3GFZ7"/>
<evidence type="ECO:0000313" key="2">
    <source>
        <dbReference type="EMBL" id="GIQ80666.1"/>
    </source>
</evidence>
<organism evidence="2 3">
    <name type="scientific">Kipferlia bialata</name>
    <dbReference type="NCBI Taxonomy" id="797122"/>
    <lineage>
        <taxon>Eukaryota</taxon>
        <taxon>Metamonada</taxon>
        <taxon>Carpediemonas-like organisms</taxon>
        <taxon>Kipferlia</taxon>
    </lineage>
</organism>
<name>A0A9K3GFZ7_9EUKA</name>
<evidence type="ECO:0000256" key="1">
    <source>
        <dbReference type="SAM" id="MobiDB-lite"/>
    </source>
</evidence>